<organism evidence="4 5">
    <name type="scientific">Desulfurella multipotens</name>
    <dbReference type="NCBI Taxonomy" id="79269"/>
    <lineage>
        <taxon>Bacteria</taxon>
        <taxon>Pseudomonadati</taxon>
        <taxon>Campylobacterota</taxon>
        <taxon>Desulfurellia</taxon>
        <taxon>Desulfurellales</taxon>
        <taxon>Desulfurellaceae</taxon>
        <taxon>Desulfurella</taxon>
    </lineage>
</organism>
<dbReference type="PANTHER" id="PTHR43155">
    <property type="entry name" value="CYCLIC DI-GMP PHOSPHODIESTERASE PA4108-RELATED"/>
    <property type="match status" value="1"/>
</dbReference>
<dbReference type="EMBL" id="FMYU01000008">
    <property type="protein sequence ID" value="SDC72065.1"/>
    <property type="molecule type" value="Genomic_DNA"/>
</dbReference>
<dbReference type="InterPro" id="IPR000160">
    <property type="entry name" value="GGDEF_dom"/>
</dbReference>
<dbReference type="InterPro" id="IPR043128">
    <property type="entry name" value="Rev_trsase/Diguanyl_cyclase"/>
</dbReference>
<dbReference type="InterPro" id="IPR006674">
    <property type="entry name" value="HD_domain"/>
</dbReference>
<dbReference type="InterPro" id="IPR029787">
    <property type="entry name" value="Nucleotide_cyclase"/>
</dbReference>
<dbReference type="SUPFAM" id="SSF109604">
    <property type="entry name" value="HD-domain/PDEase-like"/>
    <property type="match status" value="1"/>
</dbReference>
<dbReference type="Proteomes" id="UP000199411">
    <property type="component" value="Unassembled WGS sequence"/>
</dbReference>
<evidence type="ECO:0000259" key="3">
    <source>
        <dbReference type="PROSITE" id="PS51832"/>
    </source>
</evidence>
<dbReference type="NCBIfam" id="TIGR00277">
    <property type="entry name" value="HDIG"/>
    <property type="match status" value="1"/>
</dbReference>
<accession>A0A1G6NY13</accession>
<gene>
    <name evidence="4" type="ORF">SAMN05660835_01251</name>
</gene>
<dbReference type="InterPro" id="IPR006675">
    <property type="entry name" value="HDIG_dom"/>
</dbReference>
<dbReference type="CDD" id="cd00077">
    <property type="entry name" value="HDc"/>
    <property type="match status" value="1"/>
</dbReference>
<evidence type="ECO:0000313" key="5">
    <source>
        <dbReference type="Proteomes" id="UP000199411"/>
    </source>
</evidence>
<dbReference type="SUPFAM" id="SSF55073">
    <property type="entry name" value="Nucleotide cyclase"/>
    <property type="match status" value="1"/>
</dbReference>
<dbReference type="Gene3D" id="1.10.3210.10">
    <property type="entry name" value="Hypothetical protein af1432"/>
    <property type="match status" value="1"/>
</dbReference>
<dbReference type="PROSITE" id="PS51831">
    <property type="entry name" value="HD"/>
    <property type="match status" value="1"/>
</dbReference>
<evidence type="ECO:0000259" key="1">
    <source>
        <dbReference type="PROSITE" id="PS50887"/>
    </source>
</evidence>
<dbReference type="PROSITE" id="PS50887">
    <property type="entry name" value="GGDEF"/>
    <property type="match status" value="1"/>
</dbReference>
<dbReference type="PANTHER" id="PTHR43155:SF2">
    <property type="entry name" value="CYCLIC DI-GMP PHOSPHODIESTERASE PA4108"/>
    <property type="match status" value="1"/>
</dbReference>
<dbReference type="RefSeq" id="WP_092128976.1">
    <property type="nucleotide sequence ID" value="NZ_FMYU01000008.1"/>
</dbReference>
<sequence>MNRLLHLNEFTKRLDSTQEIEQVAKLTEYALKKIFDATFFGFFLKENNIIKPIYTNFDAQIIFDCKKLYKISNESFIVHVDNIDSKDYLHKILKFNKLNYFIAQSFVCENGFDIILNFGVKDLFKDSLEYMESFLNVIKLKLKYLFSINNLKKSLENAKSILNSSLNLLSNLAEIRDFYTKGHMQRVAFYAKKIAINLKLKNIDIIERAALLHDIGKIGIPDAILLKPSKLSEQEYNFIKKHPEFSEFILSQVKGFEDIVKIIRSHHEFLDGSGYPDGLKNGQIMLEAKIITIADIFDALTTDRPYRKAMKPDEAIEFMFDNFKGKIDEGILRNSIGVLLEAKNMICDDQDYNKQFEEMRNMVFFIDYETGFYSKYYLPKFSHRLDKKVQFLLLDLQDMRTINFTYSRIIGDQLIYKFSQFIREVFAKYNSEFFRVGGDSFIVVLKEKPSNLINDILDLDSKLKASFTSINPSFWYACCDYKDTDNINICLQELTNKIFYKRRIS</sequence>
<feature type="domain" description="GGDEF" evidence="1">
    <location>
        <begin position="387"/>
        <end position="505"/>
    </location>
</feature>
<protein>
    <submittedName>
        <fullName evidence="4">HDIG domain-containing protein</fullName>
    </submittedName>
</protein>
<dbReference type="Gene3D" id="3.30.70.270">
    <property type="match status" value="1"/>
</dbReference>
<reference evidence="5" key="1">
    <citation type="submission" date="2016-10" db="EMBL/GenBank/DDBJ databases">
        <authorList>
            <person name="Varghese N."/>
            <person name="Submissions S."/>
        </authorList>
    </citation>
    <scope>NUCLEOTIDE SEQUENCE [LARGE SCALE GENOMIC DNA]</scope>
    <source>
        <strain evidence="5">DSM 8415</strain>
    </source>
</reference>
<dbReference type="AlphaFoldDB" id="A0A1G6NY13"/>
<evidence type="ECO:0000259" key="2">
    <source>
        <dbReference type="PROSITE" id="PS51831"/>
    </source>
</evidence>
<dbReference type="OrthoDB" id="9769359at2"/>
<evidence type="ECO:0000313" key="4">
    <source>
        <dbReference type="EMBL" id="SDC72065.1"/>
    </source>
</evidence>
<dbReference type="InterPro" id="IPR037522">
    <property type="entry name" value="HD_GYP_dom"/>
</dbReference>
<dbReference type="InterPro" id="IPR003607">
    <property type="entry name" value="HD/PDEase_dom"/>
</dbReference>
<proteinExistence type="predicted"/>
<feature type="domain" description="HD" evidence="2">
    <location>
        <begin position="180"/>
        <end position="300"/>
    </location>
</feature>
<dbReference type="Pfam" id="PF00990">
    <property type="entry name" value="GGDEF"/>
    <property type="match status" value="1"/>
</dbReference>
<keyword evidence="5" id="KW-1185">Reference proteome</keyword>
<dbReference type="PROSITE" id="PS51832">
    <property type="entry name" value="HD_GYP"/>
    <property type="match status" value="1"/>
</dbReference>
<dbReference type="SMART" id="SM00471">
    <property type="entry name" value="HDc"/>
    <property type="match status" value="1"/>
</dbReference>
<dbReference type="Pfam" id="PF13487">
    <property type="entry name" value="HD_5"/>
    <property type="match status" value="1"/>
</dbReference>
<feature type="domain" description="HD-GYP" evidence="3">
    <location>
        <begin position="158"/>
        <end position="351"/>
    </location>
</feature>
<name>A0A1G6NY13_9BACT</name>